<protein>
    <recommendedName>
        <fullName evidence="1">DUF6957 domain-containing protein</fullName>
    </recommendedName>
</protein>
<sequence>MEQTLTLAEIMSLDGERVAGAGVEEAAAIQDKLSMTGKPWCAVSAWVVIDVTCVPDGELARFTLPLALYAHHVQLGDDDRLNAGEPVLTSFATGYDQRGIFETVDRIYILLGRGFRKPVDLESVKAAQYLFDQRTLEA</sequence>
<reference evidence="2" key="1">
    <citation type="submission" date="2022-09" db="EMBL/GenBank/DDBJ databases">
        <authorList>
            <person name="Cesa-Luna C."/>
            <person name="Girard L."/>
            <person name="Lood C."/>
            <person name="Hofte M."/>
            <person name="De Mot R."/>
        </authorList>
    </citation>
    <scope>NUCLEOTIDE SEQUENCE</scope>
    <source>
        <strain evidence="2">B1M3-32</strain>
    </source>
</reference>
<gene>
    <name evidence="2" type="ORF">OC940_05375</name>
</gene>
<evidence type="ECO:0000259" key="1">
    <source>
        <dbReference type="Pfam" id="PF22275"/>
    </source>
</evidence>
<reference evidence="2" key="2">
    <citation type="journal article" date="2023" name="mSystems">
        <title>Charting the Lipopeptidome of Nonpathogenic Pseudomonas.</title>
        <authorList>
            <person name="Cesa-Luna C."/>
            <person name="Geudens N."/>
            <person name="Girard L."/>
            <person name="De Roo V."/>
            <person name="Maklad H.R."/>
            <person name="Martins J.C."/>
            <person name="Hofte M."/>
            <person name="De Mot R."/>
        </authorList>
    </citation>
    <scope>NUCLEOTIDE SEQUENCE</scope>
    <source>
        <strain evidence="2">B1M3-32</strain>
    </source>
</reference>
<dbReference type="Pfam" id="PF22275">
    <property type="entry name" value="DUF6957"/>
    <property type="match status" value="1"/>
</dbReference>
<comment type="caution">
    <text evidence="2">The sequence shown here is derived from an EMBL/GenBank/DDBJ whole genome shotgun (WGS) entry which is preliminary data.</text>
</comment>
<name>A0A9X3BBM8_9PSED</name>
<accession>A0A9X3BBM8</accession>
<organism evidence="2 3">
    <name type="scientific">Pseudomonas koreensis</name>
    <dbReference type="NCBI Taxonomy" id="198620"/>
    <lineage>
        <taxon>Bacteria</taxon>
        <taxon>Pseudomonadati</taxon>
        <taxon>Pseudomonadota</taxon>
        <taxon>Gammaproteobacteria</taxon>
        <taxon>Pseudomonadales</taxon>
        <taxon>Pseudomonadaceae</taxon>
        <taxon>Pseudomonas</taxon>
    </lineage>
</organism>
<dbReference type="RefSeq" id="WP_301621211.1">
    <property type="nucleotide sequence ID" value="NZ_JAOSKY010000002.1"/>
</dbReference>
<proteinExistence type="predicted"/>
<dbReference type="EMBL" id="JAOSKY010000002">
    <property type="protein sequence ID" value="MCU7247233.1"/>
    <property type="molecule type" value="Genomic_DNA"/>
</dbReference>
<dbReference type="Proteomes" id="UP001139955">
    <property type="component" value="Unassembled WGS sequence"/>
</dbReference>
<evidence type="ECO:0000313" key="3">
    <source>
        <dbReference type="Proteomes" id="UP001139955"/>
    </source>
</evidence>
<dbReference type="InterPro" id="IPR054232">
    <property type="entry name" value="DUF6957"/>
</dbReference>
<evidence type="ECO:0000313" key="2">
    <source>
        <dbReference type="EMBL" id="MCU7247233.1"/>
    </source>
</evidence>
<dbReference type="AlphaFoldDB" id="A0A9X3BBM8"/>
<feature type="domain" description="DUF6957" evidence="1">
    <location>
        <begin position="26"/>
        <end position="124"/>
    </location>
</feature>
<keyword evidence="3" id="KW-1185">Reference proteome</keyword>